<comment type="caution">
    <text evidence="1">The sequence shown here is derived from an EMBL/GenBank/DDBJ whole genome shotgun (WGS) entry which is preliminary data.</text>
</comment>
<name>A0A8K0HBH6_9ROSA</name>
<protein>
    <recommendedName>
        <fullName evidence="3">Reverse transcriptase domain-containing protein</fullName>
    </recommendedName>
</protein>
<evidence type="ECO:0000313" key="2">
    <source>
        <dbReference type="Proteomes" id="UP000796880"/>
    </source>
</evidence>
<gene>
    <name evidence="1" type="ORF">FNV43_RR09558</name>
</gene>
<reference evidence="1" key="1">
    <citation type="submission" date="2020-03" db="EMBL/GenBank/DDBJ databases">
        <title>A high-quality chromosome-level genome assembly of a woody plant with both climbing and erect habits, Rhamnella rubrinervis.</title>
        <authorList>
            <person name="Lu Z."/>
            <person name="Yang Y."/>
            <person name="Zhu X."/>
            <person name="Sun Y."/>
        </authorList>
    </citation>
    <scope>NUCLEOTIDE SEQUENCE</scope>
    <source>
        <strain evidence="1">BYM</strain>
        <tissue evidence="1">Leaf</tissue>
    </source>
</reference>
<evidence type="ECO:0000313" key="1">
    <source>
        <dbReference type="EMBL" id="KAF3448844.1"/>
    </source>
</evidence>
<dbReference type="AlphaFoldDB" id="A0A8K0HBH6"/>
<proteinExistence type="predicted"/>
<evidence type="ECO:0008006" key="3">
    <source>
        <dbReference type="Google" id="ProtNLM"/>
    </source>
</evidence>
<keyword evidence="2" id="KW-1185">Reference proteome</keyword>
<organism evidence="1 2">
    <name type="scientific">Rhamnella rubrinervis</name>
    <dbReference type="NCBI Taxonomy" id="2594499"/>
    <lineage>
        <taxon>Eukaryota</taxon>
        <taxon>Viridiplantae</taxon>
        <taxon>Streptophyta</taxon>
        <taxon>Embryophyta</taxon>
        <taxon>Tracheophyta</taxon>
        <taxon>Spermatophyta</taxon>
        <taxon>Magnoliopsida</taxon>
        <taxon>eudicotyledons</taxon>
        <taxon>Gunneridae</taxon>
        <taxon>Pentapetalae</taxon>
        <taxon>rosids</taxon>
        <taxon>fabids</taxon>
        <taxon>Rosales</taxon>
        <taxon>Rhamnaceae</taxon>
        <taxon>rhamnoid group</taxon>
        <taxon>Rhamneae</taxon>
        <taxon>Rhamnella</taxon>
    </lineage>
</organism>
<dbReference type="OrthoDB" id="1744372at2759"/>
<dbReference type="Proteomes" id="UP000796880">
    <property type="component" value="Unassembled WGS sequence"/>
</dbReference>
<dbReference type="EMBL" id="VOIH02000004">
    <property type="protein sequence ID" value="KAF3448844.1"/>
    <property type="molecule type" value="Genomic_DNA"/>
</dbReference>
<sequence>MAAYQQRVTKYYNTKVHPRRFRVGDYVLRKVFQNTQELNAGKLGPTWEGPYRVVGIPRPGAYTLQSLGGLFRWCCLVTSTLNLVQLWPCKERGQPSGRLTSGCNLFGIGAGPCGVSPGLLHRLIKGVSCLCGTLLQSCGGIFRLVVEFRLGFSGRDLTRLTIIAFVLAWIRCPPGGQASGLPFISFRDDPEKSSMRDSSSFSFSISFCFLELDDIRLQSFVCRHGVCIRRGFLLEGVVDLHHCFVKLVRATAASDIARGMLFRMFLSRRVIKQSTIGAAKLESERIEELSSNPRFGVWVPYLPAIGAHTVVFGGDLDQTATKSLGQAMIMHPELVQFLRFYRLAIF</sequence>
<accession>A0A8K0HBH6</accession>